<dbReference type="PANTHER" id="PTHR21099">
    <property type="entry name" value="RAD201"/>
    <property type="match status" value="1"/>
</dbReference>
<feature type="compositionally biased region" description="Polar residues" evidence="2">
    <location>
        <begin position="397"/>
        <end position="431"/>
    </location>
</feature>
<reference evidence="4 5" key="1">
    <citation type="journal article" date="2018" name="BMC Genomics">
        <title>Comparative genome analyses reveal sequence features reflecting distinct modes of host-adaptation between dicot and monocot powdery mildew.</title>
        <authorList>
            <person name="Wu Y."/>
            <person name="Ma X."/>
            <person name="Pan Z."/>
            <person name="Kale S.D."/>
            <person name="Song Y."/>
            <person name="King H."/>
            <person name="Zhang Q."/>
            <person name="Presley C."/>
            <person name="Deng X."/>
            <person name="Wei C.I."/>
            <person name="Xiao S."/>
        </authorList>
    </citation>
    <scope>NUCLEOTIDE SEQUENCE [LARGE SCALE GENOMIC DNA]</scope>
    <source>
        <strain evidence="4">UMSG1</strain>
    </source>
</reference>
<keyword evidence="1" id="KW-0479">Metal-binding</keyword>
<dbReference type="GO" id="GO:0005634">
    <property type="term" value="C:nucleus"/>
    <property type="evidence" value="ECO:0007669"/>
    <property type="project" value="TreeGrafter"/>
</dbReference>
<dbReference type="PROSITE" id="PS50103">
    <property type="entry name" value="ZF_C3H1"/>
    <property type="match status" value="1"/>
</dbReference>
<accession>A0A420IYU3</accession>
<evidence type="ECO:0000259" key="3">
    <source>
        <dbReference type="PROSITE" id="PS50103"/>
    </source>
</evidence>
<protein>
    <submittedName>
        <fullName evidence="4">Nucleoporin AMO1</fullName>
    </submittedName>
</protein>
<keyword evidence="1" id="KW-0863">Zinc-finger</keyword>
<dbReference type="Pfam" id="PF00642">
    <property type="entry name" value="zf-CCCH"/>
    <property type="match status" value="1"/>
</dbReference>
<dbReference type="Proteomes" id="UP000285326">
    <property type="component" value="Unassembled WGS sequence"/>
</dbReference>
<dbReference type="GO" id="GO:0008270">
    <property type="term" value="F:zinc ion binding"/>
    <property type="evidence" value="ECO:0007669"/>
    <property type="project" value="UniProtKB-KW"/>
</dbReference>
<dbReference type="Gene3D" id="4.10.1000.10">
    <property type="entry name" value="Zinc finger, CCCH-type"/>
    <property type="match status" value="1"/>
</dbReference>
<evidence type="ECO:0000313" key="5">
    <source>
        <dbReference type="Proteomes" id="UP000285326"/>
    </source>
</evidence>
<dbReference type="CDD" id="cd23954">
    <property type="entry name" value="AMO1_CTD"/>
    <property type="match status" value="1"/>
</dbReference>
<feature type="compositionally biased region" description="Polar residues" evidence="2">
    <location>
        <begin position="322"/>
        <end position="339"/>
    </location>
</feature>
<evidence type="ECO:0000256" key="1">
    <source>
        <dbReference type="PROSITE-ProRule" id="PRU00723"/>
    </source>
</evidence>
<feature type="compositionally biased region" description="Low complexity" evidence="2">
    <location>
        <begin position="308"/>
        <end position="321"/>
    </location>
</feature>
<organism evidence="4 5">
    <name type="scientific">Golovinomyces cichoracearum</name>
    <dbReference type="NCBI Taxonomy" id="62708"/>
    <lineage>
        <taxon>Eukaryota</taxon>
        <taxon>Fungi</taxon>
        <taxon>Dikarya</taxon>
        <taxon>Ascomycota</taxon>
        <taxon>Pezizomycotina</taxon>
        <taxon>Leotiomycetes</taxon>
        <taxon>Erysiphales</taxon>
        <taxon>Erysiphaceae</taxon>
        <taxon>Golovinomyces</taxon>
    </lineage>
</organism>
<feature type="region of interest" description="Disordered" evidence="2">
    <location>
        <begin position="297"/>
        <end position="339"/>
    </location>
</feature>
<feature type="domain" description="C3H1-type" evidence="3">
    <location>
        <begin position="4"/>
        <end position="26"/>
    </location>
</feature>
<evidence type="ECO:0000256" key="2">
    <source>
        <dbReference type="SAM" id="MobiDB-lite"/>
    </source>
</evidence>
<dbReference type="InterPro" id="IPR000571">
    <property type="entry name" value="Znf_CCCH"/>
</dbReference>
<keyword evidence="1" id="KW-0862">Zinc</keyword>
<dbReference type="EMBL" id="MCBS01020021">
    <property type="protein sequence ID" value="RKF79685.1"/>
    <property type="molecule type" value="Genomic_DNA"/>
</dbReference>
<gene>
    <name evidence="4" type="ORF">GcM1_200033</name>
</gene>
<proteinExistence type="predicted"/>
<dbReference type="AlphaFoldDB" id="A0A420IYU3"/>
<evidence type="ECO:0000313" key="4">
    <source>
        <dbReference type="EMBL" id="RKF79685.1"/>
    </source>
</evidence>
<sequence>MPQICKYWQLNQCKFGVACRFDHPVNDSSRQHPKNPFAVLQNKTNVDSRTANKSYHEQVTTDQKCITIDKNVIISDLTAERPQWVLSAYSPGRHLPAQLFGGYPREQSFEEIRLLHYMASTDQQKLEQTILSTEKLIKDSEQQIQHSLQNIDDAVKYLMESANYHPNRVDICRQSESGGVFSAPAITQNQNPFQVTPNQNSLTVQSNQKSLISSSMFGKPSAQVFGAPAAPTGIFGQPSTLGQRYNPFAAVKSSFGAPSQSTITHENSSRGNICNGLANNNPNPFAQAATNSFKKFPAFEDSGRQNPFGSSSSPAFGAPSSLSVTQRNPKTDLDTQLNPNFSQSSLNPFAVLSNNTKTNTSVVSNLKNPFANPIEPHLNLSDNFKNEPDRVELKVLNSTNPNFSGGTSNNLSDSQMLKSNSPSDSSENPKSFKNRNVEYRDKVPGFINKEGIWERIWFPDGKPKFSEDAKMPLETAYDELTSKAYSYARQNKRFENGWIPALPPKDVWCEYDF</sequence>
<name>A0A420IYU3_9PEZI</name>
<comment type="caution">
    <text evidence="4">The sequence shown here is derived from an EMBL/GenBank/DDBJ whole genome shotgun (WGS) entry which is preliminary data.</text>
</comment>
<dbReference type="PANTHER" id="PTHR21099:SF2">
    <property type="entry name" value="SI:CH211-113E8.11"/>
    <property type="match status" value="1"/>
</dbReference>
<feature type="zinc finger region" description="C3H1-type" evidence="1">
    <location>
        <begin position="4"/>
        <end position="26"/>
    </location>
</feature>
<feature type="region of interest" description="Disordered" evidence="2">
    <location>
        <begin position="397"/>
        <end position="435"/>
    </location>
</feature>